<dbReference type="InterPro" id="IPR000086">
    <property type="entry name" value="NUDIX_hydrolase_dom"/>
</dbReference>
<feature type="domain" description="Nudix hydrolase" evidence="1">
    <location>
        <begin position="52"/>
        <end position="152"/>
    </location>
</feature>
<evidence type="ECO:0000313" key="2">
    <source>
        <dbReference type="EMBL" id="CZS89264.1"/>
    </source>
</evidence>
<dbReference type="Proteomes" id="UP000178129">
    <property type="component" value="Unassembled WGS sequence"/>
</dbReference>
<dbReference type="Pfam" id="PF00293">
    <property type="entry name" value="NUDIX"/>
    <property type="match status" value="1"/>
</dbReference>
<proteinExistence type="predicted"/>
<dbReference type="AlphaFoldDB" id="A0A1E1JYD2"/>
<protein>
    <recommendedName>
        <fullName evidence="1">Nudix hydrolase domain-containing protein</fullName>
    </recommendedName>
</protein>
<dbReference type="InterPro" id="IPR015797">
    <property type="entry name" value="NUDIX_hydrolase-like_dom_sf"/>
</dbReference>
<sequence>MMILPSLRTLTRSFGPIPTLRRRISTDLRQRSVVSSFICKCPRPSAGLMFALFKRSENQSNYPGKWGVCTGSIEATDASPLAAARREIFEETKLTDSDLTFLRKGRPYRVKDDLLKTEWTIHPFAWQLKEGAREIELDSEHTKYKFAKPGHLGAYDHVDHLEKGVARIAVSPQIERALSRLRNETDSGDEGFFSQSLKVLFNEVDRLRRLRDLQTSEEFWREFQWTVWHLAKNGRPGISASIETRLFDVLEKINGELLVHSDVHGGLANTPLSEVKSIVRYILKGYLLLQRKKNAKSHTATVETSDIQLSDSDTMEREERLFGDL</sequence>
<evidence type="ECO:0000259" key="1">
    <source>
        <dbReference type="Pfam" id="PF00293"/>
    </source>
</evidence>
<reference evidence="3" key="1">
    <citation type="submission" date="2016-03" db="EMBL/GenBank/DDBJ databases">
        <authorList>
            <person name="Ploux O."/>
        </authorList>
    </citation>
    <scope>NUCLEOTIDE SEQUENCE [LARGE SCALE GENOMIC DNA]</scope>
    <source>
        <strain evidence="3">UK7</strain>
    </source>
</reference>
<dbReference type="SUPFAM" id="SSF55811">
    <property type="entry name" value="Nudix"/>
    <property type="match status" value="1"/>
</dbReference>
<accession>A0A1E1JYD2</accession>
<dbReference type="InParanoid" id="A0A1E1JYD2"/>
<comment type="caution">
    <text evidence="2">The sequence shown here is derived from an EMBL/GenBank/DDBJ whole genome shotgun (WGS) entry which is preliminary data.</text>
</comment>
<organism evidence="2 3">
    <name type="scientific">Rhynchosporium graminicola</name>
    <dbReference type="NCBI Taxonomy" id="2792576"/>
    <lineage>
        <taxon>Eukaryota</taxon>
        <taxon>Fungi</taxon>
        <taxon>Dikarya</taxon>
        <taxon>Ascomycota</taxon>
        <taxon>Pezizomycotina</taxon>
        <taxon>Leotiomycetes</taxon>
        <taxon>Helotiales</taxon>
        <taxon>Ploettnerulaceae</taxon>
        <taxon>Rhynchosporium</taxon>
    </lineage>
</organism>
<name>A0A1E1JYD2_9HELO</name>
<dbReference type="STRING" id="914237.A0A1E1JYD2"/>
<keyword evidence="3" id="KW-1185">Reference proteome</keyword>
<evidence type="ECO:0000313" key="3">
    <source>
        <dbReference type="Proteomes" id="UP000178129"/>
    </source>
</evidence>
<dbReference type="EMBL" id="FJUW01000002">
    <property type="protein sequence ID" value="CZS89264.1"/>
    <property type="molecule type" value="Genomic_DNA"/>
</dbReference>
<dbReference type="Gene3D" id="3.90.79.10">
    <property type="entry name" value="Nucleoside Triphosphate Pyrophosphohydrolase"/>
    <property type="match status" value="1"/>
</dbReference>
<gene>
    <name evidence="2" type="ORF">RCO7_04757</name>
</gene>